<feature type="transmembrane region" description="Helical" evidence="6">
    <location>
        <begin position="389"/>
        <end position="411"/>
    </location>
</feature>
<evidence type="ECO:0000256" key="6">
    <source>
        <dbReference type="SAM" id="Phobius"/>
    </source>
</evidence>
<evidence type="ECO:0000313" key="7">
    <source>
        <dbReference type="EMBL" id="ORY48269.1"/>
    </source>
</evidence>
<evidence type="ECO:0000256" key="2">
    <source>
        <dbReference type="ARBA" id="ARBA00010199"/>
    </source>
</evidence>
<keyword evidence="5 6" id="KW-0472">Membrane</keyword>
<comment type="subcellular location">
    <subcellularLocation>
        <location evidence="1">Membrane</location>
        <topology evidence="1">Multi-pass membrane protein</topology>
    </subcellularLocation>
</comment>
<dbReference type="NCBIfam" id="TIGR00797">
    <property type="entry name" value="matE"/>
    <property type="match status" value="1"/>
</dbReference>
<keyword evidence="8" id="KW-1185">Reference proteome</keyword>
<evidence type="ECO:0000256" key="5">
    <source>
        <dbReference type="ARBA" id="ARBA00023136"/>
    </source>
</evidence>
<dbReference type="EMBL" id="MCGO01000012">
    <property type="protein sequence ID" value="ORY48269.1"/>
    <property type="molecule type" value="Genomic_DNA"/>
</dbReference>
<dbReference type="InterPro" id="IPR002528">
    <property type="entry name" value="MATE_fam"/>
</dbReference>
<accession>A0A1Y2CMM0</accession>
<evidence type="ECO:0000256" key="3">
    <source>
        <dbReference type="ARBA" id="ARBA00022692"/>
    </source>
</evidence>
<organism evidence="7 8">
    <name type="scientific">Rhizoclosmatium globosum</name>
    <dbReference type="NCBI Taxonomy" id="329046"/>
    <lineage>
        <taxon>Eukaryota</taxon>
        <taxon>Fungi</taxon>
        <taxon>Fungi incertae sedis</taxon>
        <taxon>Chytridiomycota</taxon>
        <taxon>Chytridiomycota incertae sedis</taxon>
        <taxon>Chytridiomycetes</taxon>
        <taxon>Chytridiales</taxon>
        <taxon>Chytriomycetaceae</taxon>
        <taxon>Rhizoclosmatium</taxon>
    </lineage>
</organism>
<name>A0A1Y2CMM0_9FUNG</name>
<dbReference type="GO" id="GO:1990961">
    <property type="term" value="P:xenobiotic detoxification by transmembrane export across the plasma membrane"/>
    <property type="evidence" value="ECO:0007669"/>
    <property type="project" value="InterPro"/>
</dbReference>
<keyword evidence="3 6" id="KW-0812">Transmembrane</keyword>
<gene>
    <name evidence="7" type="ORF">BCR33DRAFT_714663</name>
</gene>
<evidence type="ECO:0000313" key="8">
    <source>
        <dbReference type="Proteomes" id="UP000193642"/>
    </source>
</evidence>
<keyword evidence="4 6" id="KW-1133">Transmembrane helix</keyword>
<feature type="transmembrane region" description="Helical" evidence="6">
    <location>
        <begin position="309"/>
        <end position="328"/>
    </location>
</feature>
<dbReference type="InterPro" id="IPR045069">
    <property type="entry name" value="MATE_euk"/>
</dbReference>
<reference evidence="7 8" key="1">
    <citation type="submission" date="2016-07" db="EMBL/GenBank/DDBJ databases">
        <title>Pervasive Adenine N6-methylation of Active Genes in Fungi.</title>
        <authorList>
            <consortium name="DOE Joint Genome Institute"/>
            <person name="Mondo S.J."/>
            <person name="Dannebaum R.O."/>
            <person name="Kuo R.C."/>
            <person name="Labutti K."/>
            <person name="Haridas S."/>
            <person name="Kuo A."/>
            <person name="Salamov A."/>
            <person name="Ahrendt S.R."/>
            <person name="Lipzen A."/>
            <person name="Sullivan W."/>
            <person name="Andreopoulos W.B."/>
            <person name="Clum A."/>
            <person name="Lindquist E."/>
            <person name="Daum C."/>
            <person name="Ramamoorthy G.K."/>
            <person name="Gryganskyi A."/>
            <person name="Culley D."/>
            <person name="Magnuson J.K."/>
            <person name="James T.Y."/>
            <person name="O'Malley M.A."/>
            <person name="Stajich J.E."/>
            <person name="Spatafora J.W."/>
            <person name="Visel A."/>
            <person name="Grigoriev I.V."/>
        </authorList>
    </citation>
    <scope>NUCLEOTIDE SEQUENCE [LARGE SCALE GENOMIC DNA]</scope>
    <source>
        <strain evidence="7 8">JEL800</strain>
    </source>
</reference>
<feature type="transmembrane region" description="Helical" evidence="6">
    <location>
        <begin position="228"/>
        <end position="249"/>
    </location>
</feature>
<dbReference type="PANTHER" id="PTHR11206">
    <property type="entry name" value="MULTIDRUG RESISTANCE PROTEIN"/>
    <property type="match status" value="1"/>
</dbReference>
<feature type="transmembrane region" description="Helical" evidence="6">
    <location>
        <begin position="423"/>
        <end position="445"/>
    </location>
</feature>
<dbReference type="Pfam" id="PF01554">
    <property type="entry name" value="MatE"/>
    <property type="match status" value="2"/>
</dbReference>
<dbReference type="AlphaFoldDB" id="A0A1Y2CMM0"/>
<feature type="transmembrane region" description="Helical" evidence="6">
    <location>
        <begin position="164"/>
        <end position="181"/>
    </location>
</feature>
<feature type="transmembrane region" description="Helical" evidence="6">
    <location>
        <begin position="126"/>
        <end position="144"/>
    </location>
</feature>
<comment type="caution">
    <text evidence="7">The sequence shown here is derived from an EMBL/GenBank/DDBJ whole genome shotgun (WGS) entry which is preliminary data.</text>
</comment>
<feature type="transmembrane region" description="Helical" evidence="6">
    <location>
        <begin position="270"/>
        <end position="289"/>
    </location>
</feature>
<feature type="transmembrane region" description="Helical" evidence="6">
    <location>
        <begin position="193"/>
        <end position="212"/>
    </location>
</feature>
<dbReference type="GO" id="GO:0042910">
    <property type="term" value="F:xenobiotic transmembrane transporter activity"/>
    <property type="evidence" value="ECO:0007669"/>
    <property type="project" value="InterPro"/>
</dbReference>
<protein>
    <submittedName>
        <fullName evidence="7">MATE efflux family protein</fullName>
    </submittedName>
</protein>
<evidence type="ECO:0000256" key="4">
    <source>
        <dbReference type="ARBA" id="ARBA00022989"/>
    </source>
</evidence>
<feature type="transmembrane region" description="Helical" evidence="6">
    <location>
        <begin position="349"/>
        <end position="369"/>
    </location>
</feature>
<dbReference type="OrthoDB" id="2126698at2759"/>
<dbReference type="GO" id="GO:0015297">
    <property type="term" value="F:antiporter activity"/>
    <property type="evidence" value="ECO:0007669"/>
    <property type="project" value="InterPro"/>
</dbReference>
<dbReference type="STRING" id="329046.A0A1Y2CMM0"/>
<feature type="transmembrane region" description="Helical" evidence="6">
    <location>
        <begin position="451"/>
        <end position="474"/>
    </location>
</feature>
<proteinExistence type="inferred from homology"/>
<dbReference type="Proteomes" id="UP000193642">
    <property type="component" value="Unassembled WGS sequence"/>
</dbReference>
<dbReference type="GO" id="GO:0016020">
    <property type="term" value="C:membrane"/>
    <property type="evidence" value="ECO:0007669"/>
    <property type="project" value="UniProtKB-SubCell"/>
</dbReference>
<sequence length="493" mass="53503">MSFPSEQTPLLLPAHPHALRRRSPAPPITKATVLAAAKEMVPMAWPVSLGYLLQSSLNMAAIVAQGQLGTNNLASMALATLFANVTGYSLIVGMGAAIDTLCSQAYGEYLAGTGDKKELGRHLSRAIFINYLLCIPITTLWLFTEPLLLLTGQDPSIAHLSGRYIRLLIPCLIPFVLSECVKRYLMAQGIMRAQMTVIGCVTPVNVFLQYLFNFTSWKVGENGEGSPFALLVSQCLIAGSLIVYARFVKGGECFAGWEWKQVLNEKKLRMVGRLGVSGIFMTCSEWWAWEIVALLAGLLGPEYLAAQTIVLSASYWTYTLPMGFAIACTTRIGNALGSGKPDKAKTSAMAALVLGLFLAVLNSTFFMVGRKNIGYVFSDDESVIAIVSQIMPLVAAFQLADVMACICGGILRGAGRPDIGAYLNLIGYYILGIPFGVFFCFQLGWKLYGLWSGLTISLFVVSFIEICILSGLDWGREADAAHQRSMENLACDD</sequence>
<dbReference type="CDD" id="cd13132">
    <property type="entry name" value="MATE_eukaryotic"/>
    <property type="match status" value="1"/>
</dbReference>
<evidence type="ECO:0000256" key="1">
    <source>
        <dbReference type="ARBA" id="ARBA00004141"/>
    </source>
</evidence>
<comment type="similarity">
    <text evidence="2">Belongs to the multi antimicrobial extrusion (MATE) (TC 2.A.66.1) family.</text>
</comment>